<dbReference type="KEGG" id="vg:11945625"/>
<accession>H9BQZ5</accession>
<dbReference type="InterPro" id="IPR044335">
    <property type="entry name" value="NS6_deltaCoV"/>
</dbReference>
<name>H9BQZ5_9NIDO</name>
<dbReference type="RefSeq" id="YP_005352841.1">
    <property type="nucleotide sequence ID" value="NC_016991.1"/>
</dbReference>
<keyword evidence="2" id="KW-1185">Reference proteome</keyword>
<dbReference type="Proteomes" id="UP000135406">
    <property type="component" value="Segment"/>
</dbReference>
<proteinExistence type="predicted"/>
<protein>
    <submittedName>
        <fullName evidence="1">NS6 protein</fullName>
    </submittedName>
</protein>
<dbReference type="EMBL" id="JQ065044">
    <property type="protein sequence ID" value="AFD29204.1"/>
    <property type="molecule type" value="Genomic_RNA"/>
</dbReference>
<organism evidence="1 2">
    <name type="scientific">White-eye coronavirus HKU16</name>
    <dbReference type="NCBI Taxonomy" id="1159907"/>
    <lineage>
        <taxon>Viruses</taxon>
        <taxon>Riboviria</taxon>
        <taxon>Orthornavirae</taxon>
        <taxon>Pisuviricota</taxon>
        <taxon>Pisoniviricetes</taxon>
        <taxon>Nidovirales</taxon>
        <taxon>Cornidovirineae</taxon>
        <taxon>Coronaviridae</taxon>
        <taxon>Orthocoronavirinae</taxon>
        <taxon>Deltacoronavirus</taxon>
        <taxon>Buldecovirus</taxon>
        <taxon>Deltacoronavirus zosteropis</taxon>
    </lineage>
</organism>
<gene>
    <name evidence="1" type="primary">NS6</name>
</gene>
<reference evidence="1 2" key="1">
    <citation type="journal article" date="2012" name="J. Virol.">
        <title>Discovery of seven novel Mammalian and avian coronaviruses in the genus deltacoronavirus supports bat coronaviruses as the gene source of alphacoronavirus and betacoronavirus and avian coronaviruses as the gene source of gammacoronavirus and deltacoronavirus.</title>
        <authorList>
            <person name="Woo P.C."/>
            <person name="Lau S.K."/>
            <person name="Lam C.S."/>
            <person name="Lau C.C."/>
            <person name="Tsang A.K."/>
            <person name="Lau J.H."/>
            <person name="Bai R."/>
            <person name="Teng J.L."/>
            <person name="Tsang C.C."/>
            <person name="Wang M."/>
            <person name="Zheng B.J."/>
            <person name="Chan K.H."/>
            <person name="Yuen K.Y."/>
        </authorList>
    </citation>
    <scope>NUCLEOTIDE SEQUENCE [LARGE SCALE GENOMIC DNA]</scope>
    <source>
        <strain evidence="1">HKU16-6847</strain>
    </source>
</reference>
<dbReference type="CDD" id="cd21629">
    <property type="entry name" value="NS6_deltaCoV"/>
    <property type="match status" value="1"/>
</dbReference>
<evidence type="ECO:0000313" key="1">
    <source>
        <dbReference type="EMBL" id="AFD29204.1"/>
    </source>
</evidence>
<dbReference type="OrthoDB" id="22939at10239"/>
<evidence type="ECO:0000313" key="2">
    <source>
        <dbReference type="Proteomes" id="UP000135406"/>
    </source>
</evidence>
<sequence length="93" mass="10476">MCNCLLQLSSLVQYCKTHNLKIDDVVELNDPIVKVRCLAYSLVVLTNSDPIALSILPRKMLVNGEPLLIEHGNVYGKDFLIRPSLQVILEEEI</sequence>
<dbReference type="GeneID" id="11945625"/>